<keyword evidence="9" id="KW-1185">Reference proteome</keyword>
<dbReference type="PANTHER" id="PTHR42643:SF41">
    <property type="entry name" value="IONOTROPIC RECEPTOR 20A-RELATED"/>
    <property type="match status" value="1"/>
</dbReference>
<comment type="subcellular location">
    <subcellularLocation>
        <location evidence="1">Cell membrane</location>
        <topology evidence="1">Multi-pass membrane protein</topology>
    </subcellularLocation>
</comment>
<evidence type="ECO:0000313" key="10">
    <source>
        <dbReference type="RefSeq" id="XP_030382216.1"/>
    </source>
</evidence>
<keyword evidence="3 8" id="KW-0812">Transmembrane</keyword>
<proteinExistence type="predicted"/>
<dbReference type="PANTHER" id="PTHR42643">
    <property type="entry name" value="IONOTROPIC RECEPTOR 20A-RELATED"/>
    <property type="match status" value="1"/>
</dbReference>
<evidence type="ECO:0000256" key="2">
    <source>
        <dbReference type="ARBA" id="ARBA00022475"/>
    </source>
</evidence>
<dbReference type="CTD" id="37022"/>
<keyword evidence="5 8" id="KW-0472">Membrane</keyword>
<dbReference type="GO" id="GO:0005886">
    <property type="term" value="C:plasma membrane"/>
    <property type="evidence" value="ECO:0007669"/>
    <property type="project" value="UniProtKB-SubCell"/>
</dbReference>
<accession>A0A6J2U0I3</accession>
<evidence type="ECO:0000256" key="4">
    <source>
        <dbReference type="ARBA" id="ARBA00022989"/>
    </source>
</evidence>
<keyword evidence="4 8" id="KW-1133">Transmembrane helix</keyword>
<dbReference type="Proteomes" id="UP000504634">
    <property type="component" value="Unplaced"/>
</dbReference>
<keyword evidence="2" id="KW-1003">Cell membrane</keyword>
<evidence type="ECO:0000256" key="6">
    <source>
        <dbReference type="ARBA" id="ARBA00023170"/>
    </source>
</evidence>
<keyword evidence="6" id="KW-0675">Receptor</keyword>
<evidence type="ECO:0000256" key="5">
    <source>
        <dbReference type="ARBA" id="ARBA00023136"/>
    </source>
</evidence>
<evidence type="ECO:0000256" key="7">
    <source>
        <dbReference type="ARBA" id="ARBA00023180"/>
    </source>
</evidence>
<organism evidence="9 10">
    <name type="scientific">Drosophila lebanonensis</name>
    <name type="common">Fruit fly</name>
    <name type="synonym">Scaptodrosophila lebanonensis</name>
    <dbReference type="NCBI Taxonomy" id="7225"/>
    <lineage>
        <taxon>Eukaryota</taxon>
        <taxon>Metazoa</taxon>
        <taxon>Ecdysozoa</taxon>
        <taxon>Arthropoda</taxon>
        <taxon>Hexapoda</taxon>
        <taxon>Insecta</taxon>
        <taxon>Pterygota</taxon>
        <taxon>Neoptera</taxon>
        <taxon>Endopterygota</taxon>
        <taxon>Diptera</taxon>
        <taxon>Brachycera</taxon>
        <taxon>Muscomorpha</taxon>
        <taxon>Ephydroidea</taxon>
        <taxon>Drosophilidae</taxon>
        <taxon>Scaptodrosophila</taxon>
    </lineage>
</organism>
<keyword evidence="7" id="KW-0325">Glycoprotein</keyword>
<evidence type="ECO:0000256" key="3">
    <source>
        <dbReference type="ARBA" id="ARBA00022692"/>
    </source>
</evidence>
<protein>
    <submittedName>
        <fullName evidence="10">Uncharacterized protein LOC115629765</fullName>
    </submittedName>
</protein>
<dbReference type="AlphaFoldDB" id="A0A6J2U0I3"/>
<gene>
    <name evidence="10" type="primary">LOC115629765</name>
</gene>
<evidence type="ECO:0000256" key="8">
    <source>
        <dbReference type="SAM" id="Phobius"/>
    </source>
</evidence>
<evidence type="ECO:0000313" key="9">
    <source>
        <dbReference type="Proteomes" id="UP000504634"/>
    </source>
</evidence>
<dbReference type="GeneID" id="115629765"/>
<dbReference type="OrthoDB" id="7951606at2759"/>
<sequence>MLNVLMFAIDENVYFSYQPYPHFTMRKHSILEYPTFAPSFPNMHGQPLIVMPDQSHPRTIVYRNNRTGALVLTGSVGRFVRTLAWKLNATLQYPVPIVPGRVLHSVELQAIADDMAIDVPAGMVELTDSEQLSRAPYPFELTHICLMIPLANDIPLKDIYLYLNSASNILIALSIIYSYGLVLALHKCHVEQKDARLVDFLLNDAALRGLFGLPFRLANNASACCRLIYVILGVMGLNLNCIYNAHLGTMLTHPPQQPQPRTYTDVRQAGLPLAIHEHDLDIAKDMHLRLLPLNSSELNRLRDNMNTSNVYLCTRIHWSLYSAQQQYFARELFIFSPDACYSQLSLLSFQMPNNSWLVEPMNELIMDVRANGIFQYWLERHFFDMAAAGLVSFKDLSPARNYGGALQLAHLQWIWYAYIILLSIAFCIFVMEIAFNHIRLHRN</sequence>
<reference evidence="10" key="1">
    <citation type="submission" date="2025-08" db="UniProtKB">
        <authorList>
            <consortium name="RefSeq"/>
        </authorList>
    </citation>
    <scope>IDENTIFICATION</scope>
    <source>
        <strain evidence="10">11010-0011.00</strain>
        <tissue evidence="10">Whole body</tissue>
    </source>
</reference>
<dbReference type="InterPro" id="IPR052192">
    <property type="entry name" value="Insect_Ionotropic_Sensory_Rcpt"/>
</dbReference>
<evidence type="ECO:0000256" key="1">
    <source>
        <dbReference type="ARBA" id="ARBA00004651"/>
    </source>
</evidence>
<dbReference type="RefSeq" id="XP_030382216.1">
    <property type="nucleotide sequence ID" value="XM_030526356.1"/>
</dbReference>
<name>A0A6J2U0I3_DROLE</name>
<feature type="transmembrane region" description="Helical" evidence="8">
    <location>
        <begin position="413"/>
        <end position="435"/>
    </location>
</feature>